<feature type="chain" id="PRO_5045644166" evidence="3">
    <location>
        <begin position="19"/>
        <end position="860"/>
    </location>
</feature>
<feature type="region of interest" description="Disordered" evidence="2">
    <location>
        <begin position="458"/>
        <end position="485"/>
    </location>
</feature>
<accession>A0ABT3RAF8</accession>
<dbReference type="InterPro" id="IPR036415">
    <property type="entry name" value="Lamin_tail_dom_sf"/>
</dbReference>
<dbReference type="Gene3D" id="2.60.40.1260">
    <property type="entry name" value="Lamin Tail domain"/>
    <property type="match status" value="1"/>
</dbReference>
<name>A0ABT3RAF8_9BACT</name>
<comment type="caution">
    <text evidence="5">The sequence shown here is derived from an EMBL/GenBank/DDBJ whole genome shotgun (WGS) entry which is preliminary data.</text>
</comment>
<evidence type="ECO:0000256" key="2">
    <source>
        <dbReference type="SAM" id="MobiDB-lite"/>
    </source>
</evidence>
<feature type="compositionally biased region" description="Polar residues" evidence="2">
    <location>
        <begin position="471"/>
        <end position="482"/>
    </location>
</feature>
<dbReference type="InterPro" id="IPR001322">
    <property type="entry name" value="Lamin_tail_dom"/>
</dbReference>
<keyword evidence="6" id="KW-1185">Reference proteome</keyword>
<evidence type="ECO:0000259" key="4">
    <source>
        <dbReference type="PROSITE" id="PS51841"/>
    </source>
</evidence>
<dbReference type="Pfam" id="PF00932">
    <property type="entry name" value="LTD"/>
    <property type="match status" value="2"/>
</dbReference>
<feature type="domain" description="LTD" evidence="4">
    <location>
        <begin position="575"/>
        <end position="702"/>
    </location>
</feature>
<dbReference type="SUPFAM" id="SSF74853">
    <property type="entry name" value="Lamin A/C globular tail domain"/>
    <property type="match status" value="1"/>
</dbReference>
<protein>
    <submittedName>
        <fullName evidence="5">Lamin tail domain-containing protein</fullName>
    </submittedName>
</protein>
<evidence type="ECO:0000313" key="5">
    <source>
        <dbReference type="EMBL" id="MCX2738399.1"/>
    </source>
</evidence>
<feature type="signal peptide" evidence="3">
    <location>
        <begin position="1"/>
        <end position="18"/>
    </location>
</feature>
<organism evidence="5 6">
    <name type="scientific">Pontibacter anaerobius</name>
    <dbReference type="NCBI Taxonomy" id="2993940"/>
    <lineage>
        <taxon>Bacteria</taxon>
        <taxon>Pseudomonadati</taxon>
        <taxon>Bacteroidota</taxon>
        <taxon>Cytophagia</taxon>
        <taxon>Cytophagales</taxon>
        <taxon>Hymenobacteraceae</taxon>
        <taxon>Pontibacter</taxon>
    </lineage>
</organism>
<dbReference type="EMBL" id="JAPFQO010000001">
    <property type="protein sequence ID" value="MCX2738399.1"/>
    <property type="molecule type" value="Genomic_DNA"/>
</dbReference>
<evidence type="ECO:0000256" key="1">
    <source>
        <dbReference type="ARBA" id="ARBA00022729"/>
    </source>
</evidence>
<sequence>MKQTLLLILLLVPLLAQSQLQDSFSDGNFTQNPAWSGDTGSFIINSQSQLQSSGPAVTGAILHLVTPSQAAVGTTWEFWTNLKLATSSSNYADVWLTSDSEDLKSNSTSGYFVRIGNTADEVSLYRKDAGKTGTIIINGQNKTVATSNNVVRVRVTRSINHDWELRIDVTGTGESYVSQGTATDATYTRSSYFGVLLKYSSANSQKFYFDDFRISDTQPPVLQELQTINPQELTLQFNEPLQPEQAQSIRNYTLNRSINPLIAELVEPEKVRLVFSQGFRSGTNELSIANLQDLYGNTVPAPLLSDFSFIPPAVVPDYNELLITEIMADESPVVGLPAQEYIELYNPTNKVLKLQGIRYSDNTSTATFPDAQLPPQEYAVVVPNSQVQNFSGYGKVIGISNFPGLNNGGELLQLRQPSGKLIYAVSYADNWYKDNSKREGGWSLEMIDVLNPCGGVENWTAAEDSRGGTPAQPNSVAASNPDNSPPILLDVTATAPDKLLLRFNERLDSTQATSIASYSISPGISIKQAQVQGPLFMEVILILGEQLQERQEYTLNATSITDCAGNTNPQPLSYTFALPSAPAPGDVVINEILFNPRTGGADFVELVNRSDKYLNLKGWKLANTSGDTISNLKSISTANYVLAPGQYVVLTSNPDNIKQNYPQARQETFIRMSSLPSYPDDAGKVVVQQPDGAVADRFSYDENMHFELIDDVNGVSLERVRLEGPSIAGNFHSAATTVFATPGYRNSQSQEGVQAQRVFEISPKVFSPDSDGYEDFATINYRTDKAGLVANITVFDAQGREIRKLVRNELLEANGFFRWDGLRDDGAKANIGYYLFYIELFGLNGEKSEFKEKVVVGGRF</sequence>
<dbReference type="InterPro" id="IPR014755">
    <property type="entry name" value="Cu-Rt/internalin_Ig-like"/>
</dbReference>
<dbReference type="Gene3D" id="2.60.40.4070">
    <property type="match status" value="1"/>
</dbReference>
<proteinExistence type="predicted"/>
<evidence type="ECO:0000313" key="6">
    <source>
        <dbReference type="Proteomes" id="UP001207228"/>
    </source>
</evidence>
<evidence type="ECO:0000256" key="3">
    <source>
        <dbReference type="SAM" id="SignalP"/>
    </source>
</evidence>
<dbReference type="Gene3D" id="2.60.40.1220">
    <property type="match status" value="2"/>
</dbReference>
<keyword evidence="1 3" id="KW-0732">Signal</keyword>
<dbReference type="Proteomes" id="UP001207228">
    <property type="component" value="Unassembled WGS sequence"/>
</dbReference>
<gene>
    <name evidence="5" type="ORF">OO017_00435</name>
</gene>
<dbReference type="RefSeq" id="WP_266050470.1">
    <property type="nucleotide sequence ID" value="NZ_JAPFQO010000001.1"/>
</dbReference>
<reference evidence="5 6" key="1">
    <citation type="submission" date="2022-11" db="EMBL/GenBank/DDBJ databases">
        <title>The characterization of three novel Bacteroidetes species and genomic analysis of their roles in tidal elemental geochemical cycles.</title>
        <authorList>
            <person name="Ma K.-J."/>
        </authorList>
    </citation>
    <scope>NUCLEOTIDE SEQUENCE [LARGE SCALE GENOMIC DNA]</scope>
    <source>
        <strain evidence="5 6">M82</strain>
    </source>
</reference>
<dbReference type="PROSITE" id="PS51841">
    <property type="entry name" value="LTD"/>
    <property type="match status" value="1"/>
</dbReference>